<feature type="domain" description="DUF6699" evidence="1">
    <location>
        <begin position="192"/>
        <end position="316"/>
    </location>
</feature>
<reference evidence="2" key="2">
    <citation type="submission" date="2021-10" db="EMBL/GenBank/DDBJ databases">
        <title>Phylogenomics reveals ancestral predisposition of the termite-cultivated fungus Termitomyces towards a domesticated lifestyle.</title>
        <authorList>
            <person name="Auxier B."/>
            <person name="Grum-Grzhimaylo A."/>
            <person name="Cardenas M.E."/>
            <person name="Lodge J.D."/>
            <person name="Laessoe T."/>
            <person name="Pedersen O."/>
            <person name="Smith M.E."/>
            <person name="Kuyper T.W."/>
            <person name="Franco-Molano E.A."/>
            <person name="Baroni T.J."/>
            <person name="Aanen D.K."/>
        </authorList>
    </citation>
    <scope>NUCLEOTIDE SEQUENCE</scope>
    <source>
        <strain evidence="2">D49</strain>
    </source>
</reference>
<evidence type="ECO:0000259" key="1">
    <source>
        <dbReference type="Pfam" id="PF20415"/>
    </source>
</evidence>
<organism evidence="2 3">
    <name type="scientific">Sphagnurus paluster</name>
    <dbReference type="NCBI Taxonomy" id="117069"/>
    <lineage>
        <taxon>Eukaryota</taxon>
        <taxon>Fungi</taxon>
        <taxon>Dikarya</taxon>
        <taxon>Basidiomycota</taxon>
        <taxon>Agaricomycotina</taxon>
        <taxon>Agaricomycetes</taxon>
        <taxon>Agaricomycetidae</taxon>
        <taxon>Agaricales</taxon>
        <taxon>Tricholomatineae</taxon>
        <taxon>Lyophyllaceae</taxon>
        <taxon>Sphagnurus</taxon>
    </lineage>
</organism>
<comment type="caution">
    <text evidence="2">The sequence shown here is derived from an EMBL/GenBank/DDBJ whole genome shotgun (WGS) entry which is preliminary data.</text>
</comment>
<dbReference type="AlphaFoldDB" id="A0A9P7FRB7"/>
<evidence type="ECO:0000313" key="2">
    <source>
        <dbReference type="EMBL" id="KAG5637112.1"/>
    </source>
</evidence>
<dbReference type="Pfam" id="PF20415">
    <property type="entry name" value="DUF6699"/>
    <property type="match status" value="1"/>
</dbReference>
<keyword evidence="3" id="KW-1185">Reference proteome</keyword>
<dbReference type="Proteomes" id="UP000717328">
    <property type="component" value="Unassembled WGS sequence"/>
</dbReference>
<name>A0A9P7FRB7_9AGAR</name>
<protein>
    <recommendedName>
        <fullName evidence="1">DUF6699 domain-containing protein</fullName>
    </recommendedName>
</protein>
<sequence length="337" mass="37593">MSGPYVYKPAVPVQQYPQFQNAPYYVNTPQPTTPFIPDSALYPTTPYSNPASLPASLPTTPNHRPGALPASAPNQYAFPATAPTTGWNTGYPAAWDGFQRERRPSWHGQNPGHFLQPTPPYAEGYPRRHSFGVASGGYTPAQFQGYIPHVPPTPSAFYLHPWINGEAPRSDFFFDLARPFAPQRQYGPGQFGPLSAPELMEAATHPPITQLRIQCDAIPQWPIELRLDPYVQTQVYSELNPPPPISLQDVFIAVHRSLQKQIAHVDWDQLSHAQEYEIAKAFTQRCRAIPGQFEHERSQGVKRVDYLLGKTRMAGLMRVGMADGWQVMKLITVAPGP</sequence>
<accession>A0A9P7FRB7</accession>
<dbReference type="OrthoDB" id="3251728at2759"/>
<gene>
    <name evidence="2" type="ORF">H0H81_005750</name>
</gene>
<evidence type="ECO:0000313" key="3">
    <source>
        <dbReference type="Proteomes" id="UP000717328"/>
    </source>
</evidence>
<dbReference type="EMBL" id="JABCKI010005860">
    <property type="protein sequence ID" value="KAG5637112.1"/>
    <property type="molecule type" value="Genomic_DNA"/>
</dbReference>
<proteinExistence type="predicted"/>
<dbReference type="InterPro" id="IPR046522">
    <property type="entry name" value="DUF6699"/>
</dbReference>
<reference evidence="2" key="1">
    <citation type="submission" date="2021-02" db="EMBL/GenBank/DDBJ databases">
        <authorList>
            <person name="Nieuwenhuis M."/>
            <person name="Van De Peppel L.J.J."/>
        </authorList>
    </citation>
    <scope>NUCLEOTIDE SEQUENCE</scope>
    <source>
        <strain evidence="2">D49</strain>
    </source>
</reference>